<name>A0ABV9FXL2_9NOCA</name>
<feature type="domain" description="Bacterial Ig-like" evidence="3">
    <location>
        <begin position="471"/>
        <end position="553"/>
    </location>
</feature>
<dbReference type="RefSeq" id="WP_378419699.1">
    <property type="nucleotide sequence ID" value="NZ_JBHSFO010000015.1"/>
</dbReference>
<keyword evidence="5" id="KW-1185">Reference proteome</keyword>
<evidence type="ECO:0000313" key="5">
    <source>
        <dbReference type="Proteomes" id="UP001595914"/>
    </source>
</evidence>
<comment type="caution">
    <text evidence="4">The sequence shown here is derived from an EMBL/GenBank/DDBJ whole genome shotgun (WGS) entry which is preliminary data.</text>
</comment>
<organism evidence="4 5">
    <name type="scientific">Rhodococcus kronopolitis</name>
    <dbReference type="NCBI Taxonomy" id="1460226"/>
    <lineage>
        <taxon>Bacteria</taxon>
        <taxon>Bacillati</taxon>
        <taxon>Actinomycetota</taxon>
        <taxon>Actinomycetes</taxon>
        <taxon>Mycobacteriales</taxon>
        <taxon>Nocardiaceae</taxon>
        <taxon>Rhodococcus</taxon>
    </lineage>
</organism>
<sequence>MSRSNVRRVAVPVTSAAVVAGMMLVGSPAGAAPTTTSYKNSCQASAVLTVHKVADTSMTVDAPATVAPGETFTYRIQPGGASYPNSESGATTTNVSRLKVDYEIPANSTFVSAAVVGTGTNLDGAAPSVLRVDDTGNANGSGNVLRLSGSNQTIANGPSSSTNSEGGIRAPKLKKDLNGNGTSGDSWFRLPAVDVTVVAGAPGVITPKVRTAGNAGNYNNDMNYYSFLPRATFLGGTQWAPTRCTPRDAQGSALNAGAGPLATITVSDPGPVIVDTTTTLNVPGTAKTGTAVDLTATVAPAGATGTVQFKDGTNNIGGAVPVNNGTATLNHTFTTNGAHNITAVYSGDATNRTSTSAASNVQVTTDPVIVDTTTTLNVPATAKTGTAVDLTATVAPAGATGTVQFKDGTNNIGGAIAVNNGTATLNHTFTTTGAHSITAVYSGDATNRPSTSAASAVDVSVNVVDTTTTLNVPGTAKTGTAVDLTATVAPAGATGTVQFKDGTDNIGGAIAVNNGTATLNHTFTANGAHSITAVYSGAEGFATSTSAAGTVDVSTDPVIVDTTTTLNVPGTAKTGTAVDLTATVAPSDATGTVQFKDGTDNIGGAIAVNNGTATLNHTFTANGAHSITAVYSGDATNRTSTSAASTVDVSTDPVIVDTTTTLNVPGTAKTGTAVDLTATVAPSDATGTVQFKDGTDNMGGAIAVNNGTATLNHTFTTDGTHNITAVYSGDATNRTSTSAAANVEVSTDVVVADTTTTMNVPGEATTGDQVQLFALVKDGDNNPAVGGTVQFTINGSNVGGAISLVDGGAKLDHTFAASGAYNVGAVYSGSATFHGSTAQASSVNVTDPAPVELDTVTTLTAPATATKGDAVNLSATVKTQAGDAVTTGTVTFMDGATALGTAVDVVDGQATLSHAFALTGDRHITAVYSGASGMKESTSAASTVTVSGGGTNPGGTGSLGQLGSIFGS</sequence>
<dbReference type="Pfam" id="PF16640">
    <property type="entry name" value="Big_3_5"/>
    <property type="match status" value="7"/>
</dbReference>
<feature type="domain" description="Bacterial Ig-like" evidence="3">
    <location>
        <begin position="760"/>
        <end position="846"/>
    </location>
</feature>
<dbReference type="Gene3D" id="2.60.40.10">
    <property type="entry name" value="Immunoglobulins"/>
    <property type="match status" value="7"/>
</dbReference>
<evidence type="ECO:0000256" key="1">
    <source>
        <dbReference type="SAM" id="MobiDB-lite"/>
    </source>
</evidence>
<proteinExistence type="predicted"/>
<protein>
    <submittedName>
        <fullName evidence="4">Beta strand repeat-containing protein</fullName>
    </submittedName>
</protein>
<dbReference type="Proteomes" id="UP001595914">
    <property type="component" value="Unassembled WGS sequence"/>
</dbReference>
<reference evidence="5" key="1">
    <citation type="journal article" date="2019" name="Int. J. Syst. Evol. Microbiol.">
        <title>The Global Catalogue of Microorganisms (GCM) 10K type strain sequencing project: providing services to taxonomists for standard genome sequencing and annotation.</title>
        <authorList>
            <consortium name="The Broad Institute Genomics Platform"/>
            <consortium name="The Broad Institute Genome Sequencing Center for Infectious Disease"/>
            <person name="Wu L."/>
            <person name="Ma J."/>
        </authorList>
    </citation>
    <scope>NUCLEOTIDE SEQUENCE [LARGE SCALE GENOMIC DNA]</scope>
    <source>
        <strain evidence="5">CCUG 54520</strain>
    </source>
</reference>
<feature type="domain" description="Bacterial Ig-like" evidence="3">
    <location>
        <begin position="663"/>
        <end position="745"/>
    </location>
</feature>
<evidence type="ECO:0000313" key="4">
    <source>
        <dbReference type="EMBL" id="MFC4605959.1"/>
    </source>
</evidence>
<feature type="domain" description="Bacterial Ig-like" evidence="3">
    <location>
        <begin position="567"/>
        <end position="649"/>
    </location>
</feature>
<dbReference type="InterPro" id="IPR013783">
    <property type="entry name" value="Ig-like_fold"/>
</dbReference>
<dbReference type="EMBL" id="JBHSFO010000015">
    <property type="protein sequence ID" value="MFC4605959.1"/>
    <property type="molecule type" value="Genomic_DNA"/>
</dbReference>
<feature type="signal peptide" evidence="2">
    <location>
        <begin position="1"/>
        <end position="31"/>
    </location>
</feature>
<evidence type="ECO:0000256" key="2">
    <source>
        <dbReference type="SAM" id="SignalP"/>
    </source>
</evidence>
<feature type="chain" id="PRO_5045102320" evidence="2">
    <location>
        <begin position="32"/>
        <end position="968"/>
    </location>
</feature>
<feature type="compositionally biased region" description="Gly residues" evidence="1">
    <location>
        <begin position="947"/>
        <end position="960"/>
    </location>
</feature>
<feature type="domain" description="Bacterial Ig-like" evidence="3">
    <location>
        <begin position="377"/>
        <end position="459"/>
    </location>
</feature>
<feature type="region of interest" description="Disordered" evidence="1">
    <location>
        <begin position="942"/>
        <end position="968"/>
    </location>
</feature>
<feature type="compositionally biased region" description="Polar residues" evidence="1">
    <location>
        <begin position="148"/>
        <end position="165"/>
    </location>
</feature>
<keyword evidence="2" id="KW-0732">Signal</keyword>
<feature type="domain" description="Bacterial Ig-like" evidence="3">
    <location>
        <begin position="860"/>
        <end position="947"/>
    </location>
</feature>
<feature type="domain" description="Bacterial Ig-like" evidence="3">
    <location>
        <begin position="281"/>
        <end position="364"/>
    </location>
</feature>
<evidence type="ECO:0000259" key="3">
    <source>
        <dbReference type="Pfam" id="PF16640"/>
    </source>
</evidence>
<accession>A0ABV9FXL2</accession>
<gene>
    <name evidence="4" type="ORF">ACFO6S_19850</name>
</gene>
<dbReference type="InterPro" id="IPR032109">
    <property type="entry name" value="Big_3_5"/>
</dbReference>
<feature type="region of interest" description="Disordered" evidence="1">
    <location>
        <begin position="148"/>
        <end position="178"/>
    </location>
</feature>